<organism evidence="2">
    <name type="scientific">marine metagenome</name>
    <dbReference type="NCBI Taxonomy" id="408172"/>
    <lineage>
        <taxon>unclassified sequences</taxon>
        <taxon>metagenomes</taxon>
        <taxon>ecological metagenomes</taxon>
    </lineage>
</organism>
<dbReference type="Gene3D" id="3.90.1300.10">
    <property type="entry name" value="Amidase signature (AS) domain"/>
    <property type="match status" value="1"/>
</dbReference>
<feature type="domain" description="Amidase" evidence="1">
    <location>
        <begin position="25"/>
        <end position="446"/>
    </location>
</feature>
<name>A0A381YPL9_9ZZZZ</name>
<dbReference type="AlphaFoldDB" id="A0A381YPL9"/>
<proteinExistence type="predicted"/>
<evidence type="ECO:0000313" key="2">
    <source>
        <dbReference type="EMBL" id="SVA78909.1"/>
    </source>
</evidence>
<gene>
    <name evidence="2" type="ORF">METZ01_LOCUS131763</name>
</gene>
<dbReference type="InterPro" id="IPR000120">
    <property type="entry name" value="Amidase"/>
</dbReference>
<dbReference type="PANTHER" id="PTHR11895">
    <property type="entry name" value="TRANSAMIDASE"/>
    <property type="match status" value="1"/>
</dbReference>
<dbReference type="Pfam" id="PF01425">
    <property type="entry name" value="Amidase"/>
    <property type="match status" value="1"/>
</dbReference>
<dbReference type="InterPro" id="IPR023631">
    <property type="entry name" value="Amidase_dom"/>
</dbReference>
<dbReference type="InterPro" id="IPR036928">
    <property type="entry name" value="AS_sf"/>
</dbReference>
<evidence type="ECO:0000259" key="1">
    <source>
        <dbReference type="Pfam" id="PF01425"/>
    </source>
</evidence>
<dbReference type="PANTHER" id="PTHR11895:SF76">
    <property type="entry name" value="INDOLEACETAMIDE HYDROLASE"/>
    <property type="match status" value="1"/>
</dbReference>
<dbReference type="EMBL" id="UINC01018725">
    <property type="protein sequence ID" value="SVA78909.1"/>
    <property type="molecule type" value="Genomic_DNA"/>
</dbReference>
<dbReference type="SUPFAM" id="SSF75304">
    <property type="entry name" value="Amidase signature (AS) enzymes"/>
    <property type="match status" value="1"/>
</dbReference>
<sequence>MNKPCDLSAFEARRLIGSRQLSPIELLDSCIERIESVNPSVNAVVATCYERAREEAQVQTDHLMKGRELAPLFGLPLGVKDLEDTEDLVTTYGSPLYRDHVPDEDELLVARLRKAGAIVVGKTATPEFGAGGNTTVNPVHGYTGNAFDPSRACGGSSGGSGVALACGMLPLCTGSDSGGSLRKPATFSGVSAIRPTTGLVPSDTRRVGLTNFGVQGPMARTARDCALMLSVMAGNHSQDPMAFNVPGGDYRELPVIDLSGLRIAVSVDLGFAPVASAIRVVFLERLGKFKGIFRCCEFHDPELDTALDVFWILRGVNFLIGHLDHYRHHRDQLGSNIVVNVESGLKLTAEEIGWAHAEHTRLYRQFQTLFEKYDLLITPGQPITPTPVDQRNVTMIDDLPMDNYMHASALTSSLTLTGNPCVAIPCGLDHTGMPFGLQVVGPMHGDWFTLGVAAALENLFSSDLDLARPVPDFSRLTDGTHQGAGS</sequence>
<dbReference type="GO" id="GO:0003824">
    <property type="term" value="F:catalytic activity"/>
    <property type="evidence" value="ECO:0007669"/>
    <property type="project" value="InterPro"/>
</dbReference>
<protein>
    <recommendedName>
        <fullName evidence="1">Amidase domain-containing protein</fullName>
    </recommendedName>
</protein>
<reference evidence="2" key="1">
    <citation type="submission" date="2018-05" db="EMBL/GenBank/DDBJ databases">
        <authorList>
            <person name="Lanie J.A."/>
            <person name="Ng W.-L."/>
            <person name="Kazmierczak K.M."/>
            <person name="Andrzejewski T.M."/>
            <person name="Davidsen T.M."/>
            <person name="Wayne K.J."/>
            <person name="Tettelin H."/>
            <person name="Glass J.I."/>
            <person name="Rusch D."/>
            <person name="Podicherti R."/>
            <person name="Tsui H.-C.T."/>
            <person name="Winkler M.E."/>
        </authorList>
    </citation>
    <scope>NUCLEOTIDE SEQUENCE</scope>
</reference>
<accession>A0A381YPL9</accession>